<dbReference type="SUPFAM" id="SSF75005">
    <property type="entry name" value="Arabinanase/levansucrase/invertase"/>
    <property type="match status" value="1"/>
</dbReference>
<evidence type="ECO:0000313" key="2">
    <source>
        <dbReference type="EMBL" id="BAF89330.1"/>
    </source>
</evidence>
<keyword evidence="3" id="KW-1185">Reference proteome</keyword>
<dbReference type="AlphaFoldDB" id="A8IHX0"/>
<dbReference type="Proteomes" id="UP000000270">
    <property type="component" value="Chromosome"/>
</dbReference>
<dbReference type="Gene3D" id="2.115.10.20">
    <property type="entry name" value="Glycosyl hydrolase domain, family 43"/>
    <property type="match status" value="1"/>
</dbReference>
<organism evidence="2 3">
    <name type="scientific">Azorhizobium caulinodans (strain ATCC 43989 / DSM 5975 / JCM 20966 / LMG 6465 / NBRC 14845 / NCIMB 13405 / ORS 571)</name>
    <dbReference type="NCBI Taxonomy" id="438753"/>
    <lineage>
        <taxon>Bacteria</taxon>
        <taxon>Pseudomonadati</taxon>
        <taxon>Pseudomonadota</taxon>
        <taxon>Alphaproteobacteria</taxon>
        <taxon>Hyphomicrobiales</taxon>
        <taxon>Xanthobacteraceae</taxon>
        <taxon>Azorhizobium</taxon>
    </lineage>
</organism>
<evidence type="ECO:0008006" key="4">
    <source>
        <dbReference type="Google" id="ProtNLM"/>
    </source>
</evidence>
<dbReference type="EMBL" id="AP009384">
    <property type="protein sequence ID" value="BAF89330.1"/>
    <property type="molecule type" value="Genomic_DNA"/>
</dbReference>
<feature type="chain" id="PRO_5002721060" description="Exo-alpha-sialidase" evidence="1">
    <location>
        <begin position="21"/>
        <end position="383"/>
    </location>
</feature>
<proteinExistence type="predicted"/>
<evidence type="ECO:0000313" key="3">
    <source>
        <dbReference type="Proteomes" id="UP000000270"/>
    </source>
</evidence>
<name>A8IHX0_AZOC5</name>
<gene>
    <name evidence="2" type="ordered locus">AZC_3332</name>
</gene>
<reference evidence="2 3" key="4">
    <citation type="journal article" date="2009" name="Appl. Environ. Microbiol.">
        <title>Comparative genome-wide transcriptional profiling of Azorhizobium caulinodans ORS571 grown under free-living and symbiotic conditions.</title>
        <authorList>
            <person name="Tsukada S."/>
            <person name="Aono T."/>
            <person name="Akiba N."/>
            <person name="Lee KB."/>
            <person name="Liu CT."/>
            <person name="Toyazaki H."/>
            <person name="Oyaizu H."/>
        </authorList>
    </citation>
    <scope>NUCLEOTIDE SEQUENCE [LARGE SCALE GENOMIC DNA]</scope>
    <source>
        <strain evidence="3">ATCC 43989 / DSM 5975 / JCM 20966 / LMG 6465 / NBRC 14845 / NCIMB 13405 / ORS 571</strain>
    </source>
</reference>
<protein>
    <recommendedName>
        <fullName evidence="4">Exo-alpha-sialidase</fullName>
    </recommendedName>
</protein>
<keyword evidence="1" id="KW-0732">Signal</keyword>
<reference evidence="3" key="2">
    <citation type="submission" date="2007-04" db="EMBL/GenBank/DDBJ databases">
        <title>Complete genome sequence of the nitrogen-fixing bacterium Azorhizobium caulinodans ORS571.</title>
        <authorList>
            <person name="Lee K.B."/>
            <person name="Backer P.D."/>
            <person name="Aono T."/>
            <person name="Liu C.T."/>
            <person name="Suzuki S."/>
            <person name="Suzuki T."/>
            <person name="Kaneko T."/>
            <person name="Yamada M."/>
            <person name="Tabata S."/>
            <person name="Kupfer D.M."/>
            <person name="Najar F.Z."/>
            <person name="Wiley G.B."/>
            <person name="Roe B."/>
            <person name="Binnewies T."/>
            <person name="Ussery D."/>
            <person name="Vereecke D."/>
            <person name="Gevers D."/>
            <person name="Holsters M."/>
            <person name="Oyaizu H."/>
        </authorList>
    </citation>
    <scope>NUCLEOTIDE SEQUENCE [LARGE SCALE GENOMIC DNA]</scope>
    <source>
        <strain evidence="3">ATCC 43989 / DSM 5975 / JCM 20966 / LMG 6465 / NBRC 14845 / NCIMB 13405 / ORS 571</strain>
    </source>
</reference>
<reference evidence="2 3" key="5">
    <citation type="journal article" date="2010" name="Appl. Environ. Microbiol.">
        <title>phrR-like gene praR of Azorhizobium caulinodans ORS571 is essential for symbiosis with Sesbania rostrata and is involved in expression of reb genes.</title>
        <authorList>
            <person name="Akiba N."/>
            <person name="Aono T."/>
            <person name="Toyazaki H."/>
            <person name="Sato S."/>
            <person name="Oyaizu H."/>
        </authorList>
    </citation>
    <scope>NUCLEOTIDE SEQUENCE [LARGE SCALE GENOMIC DNA]</scope>
    <source>
        <strain evidence="3">ATCC 43989 / DSM 5975 / JCM 20966 / LMG 6465 / NBRC 14845 / NCIMB 13405 / ORS 571</strain>
    </source>
</reference>
<dbReference type="InterPro" id="IPR023296">
    <property type="entry name" value="Glyco_hydro_beta-prop_sf"/>
</dbReference>
<evidence type="ECO:0000256" key="1">
    <source>
        <dbReference type="SAM" id="SignalP"/>
    </source>
</evidence>
<dbReference type="eggNOG" id="ENOG502ZBQX">
    <property type="taxonomic scope" value="Bacteria"/>
</dbReference>
<dbReference type="KEGG" id="azc:AZC_3332"/>
<reference evidence="2 3" key="3">
    <citation type="journal article" date="2008" name="BMC Genomics">
        <title>The genome of the versatile nitrogen fixer Azorhizobium caulinodans ORS571.</title>
        <authorList>
            <person name="Lee KB."/>
            <person name="Backer P.D."/>
            <person name="Aono T."/>
            <person name="Liu CT."/>
            <person name="Suzuki S."/>
            <person name="Suzuki T."/>
            <person name="Kaneko T."/>
            <person name="Yamada M."/>
            <person name="Tabata S."/>
            <person name="Kupfer D.M."/>
            <person name="Najar F.Z."/>
            <person name="Wiley G.B."/>
            <person name="Roe B."/>
            <person name="Binnewies T.T."/>
            <person name="Ussery D.W."/>
            <person name="D'Haeze W."/>
            <person name="Herder J.D."/>
            <person name="Gevers D."/>
            <person name="Vereecke D."/>
            <person name="Holsters M."/>
            <person name="Oyaizu H."/>
        </authorList>
    </citation>
    <scope>NUCLEOTIDE SEQUENCE [LARGE SCALE GENOMIC DNA]</scope>
    <source>
        <strain evidence="3">ATCC 43989 / DSM 5975 / JCM 20966 / LMG 6465 / NBRC 14845 / NCIMB 13405 / ORS 571</strain>
    </source>
</reference>
<reference evidence="2 3" key="1">
    <citation type="journal article" date="2007" name="Appl. Environ. Microbiol.">
        <title>Rhizobial factors required for stem nodule maturation and maintenance in Sesbania rostrata-Azorhizobium caulinodans ORS571 symbiosis.</title>
        <authorList>
            <person name="Suzuki S."/>
            <person name="Aono T."/>
            <person name="Lee KB."/>
            <person name="Suzuki T."/>
            <person name="Liu CT."/>
            <person name="Miwa H."/>
            <person name="Wakao S."/>
            <person name="Iki T."/>
            <person name="Oyaizu H."/>
        </authorList>
    </citation>
    <scope>NUCLEOTIDE SEQUENCE [LARGE SCALE GENOMIC DNA]</scope>
    <source>
        <strain evidence="3">ATCC 43989 / DSM 5975 / JCM 20966 / LMG 6465 / NBRC 14845 / NCIMB 13405 / ORS 571</strain>
    </source>
</reference>
<dbReference type="STRING" id="438753.AZC_3332"/>
<sequence length="383" mass="41473">MLRRALLALGGALLILRGTAASGLELSVAGPEFIVFDQRTQACDTSDLPDAPARAFRNAQGQMVLFAPNFRNRAFEGPDLRHLARDCAVRFAARQSADPGQLDDRTWLHAFHTTDGTHIFALASASFIPYRHGEACAAGRERTACWSNGIAALSSQDGGRSFSYTAPPPRHVLMPPQPFTPQVRDPAGFVSATNIVSYKGDLYSIVWRREADGKRSRNCLVRAPGGDVRRWEMWTGEGFAPMAQEGPAGWQVEGTDCAAVGRGLPAIRGLVLHPTSGTFIAVFQMRPRGPTGGEDGFYTATSKDMVTWSAPRLLLAQPLRDGLDDHGTFAGYPTLIDDKSPDRDFGTVGPQADLVFVRFMELGAGGPKGRNRQLVAVPLRITP</sequence>
<feature type="signal peptide" evidence="1">
    <location>
        <begin position="1"/>
        <end position="20"/>
    </location>
</feature>
<accession>A8IHX0</accession>
<dbReference type="HOGENOM" id="CLU_699827_0_0_5"/>
<reference evidence="2 3" key="6">
    <citation type="journal article" date="2011" name="Appl. Environ. Microbiol.">
        <title>Involvement of the azorhizobial chromosome partition gene (parA) in the onset of bacteroid differentiation during Sesbania rostrata stem nodule development.</title>
        <authorList>
            <person name="Liu CT."/>
            <person name="Lee KB."/>
            <person name="Wang YS."/>
            <person name="Peng MH."/>
            <person name="Lee KT."/>
            <person name="Suzuki S."/>
            <person name="Suzuki T."/>
            <person name="Oyaizu H."/>
        </authorList>
    </citation>
    <scope>NUCLEOTIDE SEQUENCE [LARGE SCALE GENOMIC DNA]</scope>
    <source>
        <strain evidence="3">ATCC 43989 / DSM 5975 / JCM 20966 / LMG 6465 / NBRC 14845 / NCIMB 13405 / ORS 571</strain>
    </source>
</reference>